<dbReference type="CDD" id="cd04301">
    <property type="entry name" value="NAT_SF"/>
    <property type="match status" value="1"/>
</dbReference>
<evidence type="ECO:0000256" key="1">
    <source>
        <dbReference type="ARBA" id="ARBA00022679"/>
    </source>
</evidence>
<dbReference type="RefSeq" id="WP_010654459.1">
    <property type="nucleotide sequence ID" value="NZ_JAPHOO010000001.1"/>
</dbReference>
<feature type="domain" description="N-acetyltransferase" evidence="3">
    <location>
        <begin position="4"/>
        <end position="156"/>
    </location>
</feature>
<dbReference type="InterPro" id="IPR000182">
    <property type="entry name" value="GNAT_dom"/>
</dbReference>
<dbReference type="SUPFAM" id="SSF55729">
    <property type="entry name" value="Acyl-CoA N-acyltransferases (Nat)"/>
    <property type="match status" value="1"/>
</dbReference>
<dbReference type="GeneID" id="93293204"/>
<keyword evidence="2" id="KW-0012">Acyltransferase</keyword>
<dbReference type="InterPro" id="IPR050832">
    <property type="entry name" value="Bact_Acetyltransf"/>
</dbReference>
<evidence type="ECO:0000313" key="5">
    <source>
        <dbReference type="Proteomes" id="UP000254554"/>
    </source>
</evidence>
<dbReference type="EMBL" id="UGGT01000001">
    <property type="protein sequence ID" value="STO22350.1"/>
    <property type="molecule type" value="Genomic_DNA"/>
</dbReference>
<protein>
    <submittedName>
        <fullName evidence="4">Acetyltransferase</fullName>
    </submittedName>
</protein>
<evidence type="ECO:0000259" key="3">
    <source>
        <dbReference type="PROSITE" id="PS51186"/>
    </source>
</evidence>
<dbReference type="Proteomes" id="UP000254554">
    <property type="component" value="Unassembled WGS sequence"/>
</dbReference>
<name>A0A377GCW4_9GAMM</name>
<dbReference type="PANTHER" id="PTHR43877">
    <property type="entry name" value="AMINOALKYLPHOSPHONATE N-ACETYLTRANSFERASE-RELATED-RELATED"/>
    <property type="match status" value="1"/>
</dbReference>
<dbReference type="GO" id="GO:0016747">
    <property type="term" value="F:acyltransferase activity, transferring groups other than amino-acyl groups"/>
    <property type="evidence" value="ECO:0007669"/>
    <property type="project" value="InterPro"/>
</dbReference>
<dbReference type="AlphaFoldDB" id="A0A377GCW4"/>
<proteinExistence type="predicted"/>
<gene>
    <name evidence="4" type="ORF">NCTC11370_02437</name>
</gene>
<organism evidence="4 5">
    <name type="scientific">Fluoribacter dumoffii</name>
    <dbReference type="NCBI Taxonomy" id="463"/>
    <lineage>
        <taxon>Bacteria</taxon>
        <taxon>Pseudomonadati</taxon>
        <taxon>Pseudomonadota</taxon>
        <taxon>Gammaproteobacteria</taxon>
        <taxon>Legionellales</taxon>
        <taxon>Legionellaceae</taxon>
        <taxon>Fluoribacter</taxon>
    </lineage>
</organism>
<sequence length="157" mass="18126">MLKIELLQNNLDAIPELARIWHEVLGSIWLPDVPLKVVEQRFLEHANADKLPMTFVAFDGKMPVGMCSLRENDGIRPDLMPWLGSLTVRPEYQSQGLGRRLIEVTKEQAKKMGYEILYLFAFDRTIPAYYQSLGWNIIDKDEFKGHPVTVMQTHMNP</sequence>
<evidence type="ECO:0000256" key="2">
    <source>
        <dbReference type="ARBA" id="ARBA00023315"/>
    </source>
</evidence>
<keyword evidence="5" id="KW-1185">Reference proteome</keyword>
<dbReference type="Gene3D" id="3.40.630.30">
    <property type="match status" value="1"/>
</dbReference>
<dbReference type="STRING" id="1094715.GCA_000236165_02281"/>
<dbReference type="Pfam" id="PF00583">
    <property type="entry name" value="Acetyltransf_1"/>
    <property type="match status" value="1"/>
</dbReference>
<reference evidence="4 5" key="1">
    <citation type="submission" date="2018-06" db="EMBL/GenBank/DDBJ databases">
        <authorList>
            <consortium name="Pathogen Informatics"/>
            <person name="Doyle S."/>
        </authorList>
    </citation>
    <scope>NUCLEOTIDE SEQUENCE [LARGE SCALE GENOMIC DNA]</scope>
    <source>
        <strain evidence="4 5">NCTC11370</strain>
    </source>
</reference>
<accession>A0A377GCW4</accession>
<dbReference type="OrthoDB" id="7678938at2"/>
<keyword evidence="1 4" id="KW-0808">Transferase</keyword>
<evidence type="ECO:0000313" key="4">
    <source>
        <dbReference type="EMBL" id="STO22350.1"/>
    </source>
</evidence>
<dbReference type="PROSITE" id="PS51186">
    <property type="entry name" value="GNAT"/>
    <property type="match status" value="1"/>
</dbReference>
<dbReference type="InterPro" id="IPR016181">
    <property type="entry name" value="Acyl_CoA_acyltransferase"/>
</dbReference>